<dbReference type="PANTHER" id="PTHR43004:SF19">
    <property type="entry name" value="BINDING MONOOXYGENASE, PUTATIVE (JCVI)-RELATED"/>
    <property type="match status" value="1"/>
</dbReference>
<dbReference type="Proteomes" id="UP000198915">
    <property type="component" value="Unassembled WGS sequence"/>
</dbReference>
<dbReference type="GeneID" id="301132012"/>
<dbReference type="Pfam" id="PF01494">
    <property type="entry name" value="FAD_binding_3"/>
    <property type="match status" value="1"/>
</dbReference>
<evidence type="ECO:0000256" key="3">
    <source>
        <dbReference type="ARBA" id="ARBA00022827"/>
    </source>
</evidence>
<dbReference type="InterPro" id="IPR036188">
    <property type="entry name" value="FAD/NAD-bd_sf"/>
</dbReference>
<dbReference type="PRINTS" id="PR00420">
    <property type="entry name" value="RNGMNOXGNASE"/>
</dbReference>
<dbReference type="STRING" id="1884381.SAMN05518846_104224"/>
<reference evidence="6" key="1">
    <citation type="submission" date="2016-10" db="EMBL/GenBank/DDBJ databases">
        <authorList>
            <person name="Varghese N."/>
            <person name="Submissions S."/>
        </authorList>
    </citation>
    <scope>NUCLEOTIDE SEQUENCE [LARGE SCALE GENOMIC DNA]</scope>
    <source>
        <strain evidence="6">OK042</strain>
    </source>
</reference>
<gene>
    <name evidence="5" type="ORF">SAMN05518846_104224</name>
</gene>
<evidence type="ECO:0000313" key="5">
    <source>
        <dbReference type="EMBL" id="SFJ59616.1"/>
    </source>
</evidence>
<dbReference type="RefSeq" id="WP_092267678.1">
    <property type="nucleotide sequence ID" value="NZ_CP176856.1"/>
</dbReference>
<dbReference type="SUPFAM" id="SSF51905">
    <property type="entry name" value="FAD/NAD(P)-binding domain"/>
    <property type="match status" value="1"/>
</dbReference>
<keyword evidence="6" id="KW-1185">Reference proteome</keyword>
<protein>
    <submittedName>
        <fullName evidence="5">3-(3-hydroxy-phenyl)propionate hydroxylase</fullName>
    </submittedName>
</protein>
<dbReference type="Gene3D" id="3.50.50.60">
    <property type="entry name" value="FAD/NAD(P)-binding domain"/>
    <property type="match status" value="1"/>
</dbReference>
<organism evidence="5 6">
    <name type="scientific">Brevibacillus centrosporus</name>
    <dbReference type="NCBI Taxonomy" id="54910"/>
    <lineage>
        <taxon>Bacteria</taxon>
        <taxon>Bacillati</taxon>
        <taxon>Bacillota</taxon>
        <taxon>Bacilli</taxon>
        <taxon>Bacillales</taxon>
        <taxon>Paenibacillaceae</taxon>
        <taxon>Brevibacillus</taxon>
    </lineage>
</organism>
<name>A0A1I3SQD5_9BACL</name>
<comment type="cofactor">
    <cofactor evidence="1">
        <name>FAD</name>
        <dbReference type="ChEBI" id="CHEBI:57692"/>
    </cofactor>
</comment>
<dbReference type="Gene3D" id="3.30.70.2450">
    <property type="match status" value="1"/>
</dbReference>
<dbReference type="GO" id="GO:0071949">
    <property type="term" value="F:FAD binding"/>
    <property type="evidence" value="ECO:0007669"/>
    <property type="project" value="InterPro"/>
</dbReference>
<proteinExistence type="predicted"/>
<feature type="domain" description="FAD-binding" evidence="4">
    <location>
        <begin position="6"/>
        <end position="343"/>
    </location>
</feature>
<evidence type="ECO:0000256" key="2">
    <source>
        <dbReference type="ARBA" id="ARBA00022630"/>
    </source>
</evidence>
<evidence type="ECO:0000313" key="6">
    <source>
        <dbReference type="Proteomes" id="UP000198915"/>
    </source>
</evidence>
<keyword evidence="2" id="KW-0285">Flavoprotein</keyword>
<dbReference type="InterPro" id="IPR050641">
    <property type="entry name" value="RIFMO-like"/>
</dbReference>
<dbReference type="InterPro" id="IPR002938">
    <property type="entry name" value="FAD-bd"/>
</dbReference>
<accession>A0A1I3SQD5</accession>
<dbReference type="AlphaFoldDB" id="A0A1I3SQD5"/>
<evidence type="ECO:0000259" key="4">
    <source>
        <dbReference type="Pfam" id="PF01494"/>
    </source>
</evidence>
<dbReference type="PANTHER" id="PTHR43004">
    <property type="entry name" value="TRK SYSTEM POTASSIUM UPTAKE PROTEIN"/>
    <property type="match status" value="1"/>
</dbReference>
<dbReference type="EMBL" id="FORT01000004">
    <property type="protein sequence ID" value="SFJ59616.1"/>
    <property type="molecule type" value="Genomic_DNA"/>
</dbReference>
<keyword evidence="3" id="KW-0274">FAD</keyword>
<sequence>MFKDPIVIAGAGPVGMTVADILSLKGIPVVVLEKGSTPSREWRASTFHAGTMELLEPFGVADELMKRGLPADKVQYRDRKTGLYAEFDFSLLKDETKYPFRLQCSQATYVEILAQRLSTRPHAKLLFDSEVVDFEQDESGVNVTVQTPSGSYQIRTPYLLGADGGRSTVRKKLGVGFDGYTLEERWLLVGTPVPFDRYIPDLAFVNYISDPEEFLFILRVPEAWRFLYPISPETSDEVALNPENIQKTLQKALHTTDTFPIVENTIYKIHQRVADSFYDGRVILLGDAAHINSPMGGLGLNSGIHDAIDLSIRLLRISEGAESGPEFDTYNEVRRRVALEYVRKISEKNTNVVKEKDPAHRLQLQKEMAELAADPERAKKWLLASAMIASAREEGIGELPKTQV</sequence>
<dbReference type="GO" id="GO:0016709">
    <property type="term" value="F:oxidoreductase activity, acting on paired donors, with incorporation or reduction of molecular oxygen, NAD(P)H as one donor, and incorporation of one atom of oxygen"/>
    <property type="evidence" value="ECO:0007669"/>
    <property type="project" value="UniProtKB-ARBA"/>
</dbReference>
<evidence type="ECO:0000256" key="1">
    <source>
        <dbReference type="ARBA" id="ARBA00001974"/>
    </source>
</evidence>